<evidence type="ECO:0000313" key="1">
    <source>
        <dbReference type="EMBL" id="KXB06302.1"/>
    </source>
</evidence>
<organism evidence="1 2">
    <name type="scientific">candidate division MSBL1 archaeon SCGC-AAA382F02</name>
    <dbReference type="NCBI Taxonomy" id="1698282"/>
    <lineage>
        <taxon>Archaea</taxon>
        <taxon>Methanobacteriati</taxon>
        <taxon>Methanobacteriota</taxon>
        <taxon>candidate division MSBL1</taxon>
    </lineage>
</organism>
<reference evidence="1 2" key="1">
    <citation type="journal article" date="2016" name="Sci. Rep.">
        <title>Metabolic traits of an uncultured archaeal lineage -MSBL1- from brine pools of the Red Sea.</title>
        <authorList>
            <person name="Mwirichia R."/>
            <person name="Alam I."/>
            <person name="Rashid M."/>
            <person name="Vinu M."/>
            <person name="Ba-Alawi W."/>
            <person name="Anthony Kamau A."/>
            <person name="Kamanda Ngugi D."/>
            <person name="Goker M."/>
            <person name="Klenk H.P."/>
            <person name="Bajic V."/>
            <person name="Stingl U."/>
        </authorList>
    </citation>
    <scope>NUCLEOTIDE SEQUENCE [LARGE SCALE GENOMIC DNA]</scope>
    <source>
        <strain evidence="1">SCGC-AAA382F02</strain>
    </source>
</reference>
<dbReference type="Proteomes" id="UP000070491">
    <property type="component" value="Unassembled WGS sequence"/>
</dbReference>
<evidence type="ECO:0000313" key="2">
    <source>
        <dbReference type="Proteomes" id="UP000070491"/>
    </source>
</evidence>
<proteinExistence type="predicted"/>
<sequence>MKEKTYGFLESLKEFFSASLDHEHIIRVEAYDKVDEFLLLCFSDALGIPNPYSYYMSELLPYVGEDLLKWERRMASDRREGLSHLTYKLDHHTW</sequence>
<accession>A0A133VIN1</accession>
<gene>
    <name evidence="1" type="ORF">AKJ53_00710</name>
</gene>
<dbReference type="EMBL" id="LHYG01000007">
    <property type="protein sequence ID" value="KXB06302.1"/>
    <property type="molecule type" value="Genomic_DNA"/>
</dbReference>
<dbReference type="AlphaFoldDB" id="A0A133VIN1"/>
<dbReference type="InterPro" id="IPR058303">
    <property type="entry name" value="DUF7990"/>
</dbReference>
<comment type="caution">
    <text evidence="1">The sequence shown here is derived from an EMBL/GenBank/DDBJ whole genome shotgun (WGS) entry which is preliminary data.</text>
</comment>
<protein>
    <submittedName>
        <fullName evidence="1">Uncharacterized protein</fullName>
    </submittedName>
</protein>
<dbReference type="Pfam" id="PF25952">
    <property type="entry name" value="DUF7990"/>
    <property type="match status" value="1"/>
</dbReference>
<name>A0A133VIN1_9EURY</name>
<keyword evidence="2" id="KW-1185">Reference proteome</keyword>